<dbReference type="Pfam" id="PF00288">
    <property type="entry name" value="GHMP_kinases_N"/>
    <property type="match status" value="1"/>
</dbReference>
<dbReference type="PIRSF" id="PIRSF010376">
    <property type="entry name" value="IspE"/>
    <property type="match status" value="1"/>
</dbReference>
<dbReference type="GO" id="GO:0016114">
    <property type="term" value="P:terpenoid biosynthetic process"/>
    <property type="evidence" value="ECO:0007669"/>
    <property type="project" value="InterPro"/>
</dbReference>
<dbReference type="InterPro" id="IPR006204">
    <property type="entry name" value="GHMP_kinase_N_dom"/>
</dbReference>
<evidence type="ECO:0000256" key="3">
    <source>
        <dbReference type="ARBA" id="ARBA00017473"/>
    </source>
</evidence>
<feature type="domain" description="GHMP kinase N-terminal" evidence="8">
    <location>
        <begin position="72"/>
        <end position="160"/>
    </location>
</feature>
<dbReference type="InterPro" id="IPR004424">
    <property type="entry name" value="IspE"/>
</dbReference>
<evidence type="ECO:0000256" key="4">
    <source>
        <dbReference type="ARBA" id="ARBA00022741"/>
    </source>
</evidence>
<keyword evidence="5 7" id="KW-0414">Isoprene biosynthesis</keyword>
<comment type="similarity">
    <text evidence="1 7">Belongs to the GHMP kinase family. IspE subfamily.</text>
</comment>
<dbReference type="Pfam" id="PF08544">
    <property type="entry name" value="GHMP_kinases_C"/>
    <property type="match status" value="1"/>
</dbReference>
<keyword evidence="7 10" id="KW-0808">Transferase</keyword>
<keyword evidence="11" id="KW-1185">Reference proteome</keyword>
<keyword evidence="7" id="KW-0067">ATP-binding</keyword>
<evidence type="ECO:0000256" key="7">
    <source>
        <dbReference type="HAMAP-Rule" id="MF_00061"/>
    </source>
</evidence>
<feature type="active site" evidence="7">
    <location>
        <position position="16"/>
    </location>
</feature>
<evidence type="ECO:0000259" key="9">
    <source>
        <dbReference type="Pfam" id="PF08544"/>
    </source>
</evidence>
<keyword evidence="4 7" id="KW-0547">Nucleotide-binding</keyword>
<dbReference type="Proteomes" id="UP001138661">
    <property type="component" value="Unassembled WGS sequence"/>
</dbReference>
<dbReference type="EMBL" id="JAHXDN010000009">
    <property type="protein sequence ID" value="MBW4710574.1"/>
    <property type="molecule type" value="Genomic_DNA"/>
</dbReference>
<dbReference type="GO" id="GO:0050515">
    <property type="term" value="F:4-(cytidine 5'-diphospho)-2-C-methyl-D-erythritol kinase activity"/>
    <property type="evidence" value="ECO:0007669"/>
    <property type="project" value="UniProtKB-UniRule"/>
</dbReference>
<reference evidence="10" key="1">
    <citation type="submission" date="2021-07" db="EMBL/GenBank/DDBJ databases">
        <title>Roseobacter insulae sp. nov., isolated from a tidal flat.</title>
        <authorList>
            <person name="Park S."/>
            <person name="Yoon J.-H."/>
        </authorList>
    </citation>
    <scope>NUCLEOTIDE SEQUENCE</scope>
    <source>
        <strain evidence="10">YSTF-M11</strain>
    </source>
</reference>
<gene>
    <name evidence="7" type="primary">ispE</name>
    <name evidence="10" type="ORF">KX928_22530</name>
</gene>
<feature type="binding site" evidence="7">
    <location>
        <begin position="96"/>
        <end position="106"/>
    </location>
    <ligand>
        <name>ATP</name>
        <dbReference type="ChEBI" id="CHEBI:30616"/>
    </ligand>
</feature>
<protein>
    <recommendedName>
        <fullName evidence="3 7">4-diphosphocytidyl-2-C-methyl-D-erythritol kinase</fullName>
        <shortName evidence="7">CMK</shortName>
        <ecNumber evidence="2 7">2.7.1.148</ecNumber>
    </recommendedName>
    <alternativeName>
        <fullName evidence="6 7">4-(cytidine-5'-diphospho)-2-C-methyl-D-erythritol kinase</fullName>
    </alternativeName>
</protein>
<evidence type="ECO:0000313" key="10">
    <source>
        <dbReference type="EMBL" id="MBW4710574.1"/>
    </source>
</evidence>
<sequence length="300" mass="31541">MTLRGPLQVRVFAPAKINLTLHVTGQKPNGYHLLDTLVAFADVGDTLDLSVGNAPFTVSGPEAANVPDAKGNLVTQVAHLFPDLPHVSLSLHKTLPVAAGIGGGSADAAAAFRGMLALRSVMPEQQGEEQPYDELLKLGADIPMCVASSVARVQGIGDVVRALPQFPAVHAVLVNPRVPLSTPDVFNALKCRANEAMPEEIPTLSDAGEVVDWLAGQRNDLEAPALSLQPSISDVLSVLRAQPACLLARMSGSGATCFGVFGGENAARDAARAVMAQRPDWWVQATSLGDQARRAMPQVR</sequence>
<feature type="active site" evidence="7">
    <location>
        <position position="141"/>
    </location>
</feature>
<evidence type="ECO:0000256" key="2">
    <source>
        <dbReference type="ARBA" id="ARBA00012052"/>
    </source>
</evidence>
<dbReference type="HAMAP" id="MF_00061">
    <property type="entry name" value="IspE"/>
    <property type="match status" value="1"/>
</dbReference>
<comment type="pathway">
    <text evidence="7">Isoprenoid biosynthesis; isopentenyl diphosphate biosynthesis via DXP pathway; isopentenyl diphosphate from 1-deoxy-D-xylulose 5-phosphate: step 3/6.</text>
</comment>
<comment type="caution">
    <text evidence="10">The sequence shown here is derived from an EMBL/GenBank/DDBJ whole genome shotgun (WGS) entry which is preliminary data.</text>
</comment>
<dbReference type="PANTHER" id="PTHR43527">
    <property type="entry name" value="4-DIPHOSPHOCYTIDYL-2-C-METHYL-D-ERYTHRITOL KINASE, CHLOROPLASTIC"/>
    <property type="match status" value="1"/>
</dbReference>
<feature type="domain" description="GHMP kinase C-terminal" evidence="9">
    <location>
        <begin position="215"/>
        <end position="274"/>
    </location>
</feature>
<dbReference type="GO" id="GO:0019288">
    <property type="term" value="P:isopentenyl diphosphate biosynthetic process, methylerythritol 4-phosphate pathway"/>
    <property type="evidence" value="ECO:0007669"/>
    <property type="project" value="UniProtKB-UniRule"/>
</dbReference>
<dbReference type="PANTHER" id="PTHR43527:SF2">
    <property type="entry name" value="4-DIPHOSPHOCYTIDYL-2-C-METHYL-D-ERYTHRITOL KINASE, CHLOROPLASTIC"/>
    <property type="match status" value="1"/>
</dbReference>
<evidence type="ECO:0000256" key="5">
    <source>
        <dbReference type="ARBA" id="ARBA00023229"/>
    </source>
</evidence>
<dbReference type="RefSeq" id="WP_219507375.1">
    <property type="nucleotide sequence ID" value="NZ_JAHXDN010000009.1"/>
</dbReference>
<evidence type="ECO:0000256" key="1">
    <source>
        <dbReference type="ARBA" id="ARBA00009684"/>
    </source>
</evidence>
<comment type="catalytic activity">
    <reaction evidence="7">
        <text>4-CDP-2-C-methyl-D-erythritol + ATP = 4-CDP-2-C-methyl-D-erythritol 2-phosphate + ADP + H(+)</text>
        <dbReference type="Rhea" id="RHEA:18437"/>
        <dbReference type="ChEBI" id="CHEBI:15378"/>
        <dbReference type="ChEBI" id="CHEBI:30616"/>
        <dbReference type="ChEBI" id="CHEBI:57823"/>
        <dbReference type="ChEBI" id="CHEBI:57919"/>
        <dbReference type="ChEBI" id="CHEBI:456216"/>
        <dbReference type="EC" id="2.7.1.148"/>
    </reaction>
</comment>
<proteinExistence type="inferred from homology"/>
<evidence type="ECO:0000256" key="6">
    <source>
        <dbReference type="ARBA" id="ARBA00032554"/>
    </source>
</evidence>
<dbReference type="EC" id="2.7.1.148" evidence="2 7"/>
<accession>A0A9X1FZH0</accession>
<dbReference type="GO" id="GO:0005524">
    <property type="term" value="F:ATP binding"/>
    <property type="evidence" value="ECO:0007669"/>
    <property type="project" value="UniProtKB-UniRule"/>
</dbReference>
<dbReference type="AlphaFoldDB" id="A0A9X1FZH0"/>
<dbReference type="InterPro" id="IPR013750">
    <property type="entry name" value="GHMP_kinase_C_dom"/>
</dbReference>
<keyword evidence="7 10" id="KW-0418">Kinase</keyword>
<comment type="function">
    <text evidence="7">Catalyzes the phosphorylation of the position 2 hydroxy group of 4-diphosphocytidyl-2C-methyl-D-erythritol.</text>
</comment>
<evidence type="ECO:0000259" key="8">
    <source>
        <dbReference type="Pfam" id="PF00288"/>
    </source>
</evidence>
<dbReference type="NCBIfam" id="NF011202">
    <property type="entry name" value="PRK14608.1"/>
    <property type="match status" value="1"/>
</dbReference>
<evidence type="ECO:0000313" key="11">
    <source>
        <dbReference type="Proteomes" id="UP001138661"/>
    </source>
</evidence>
<organism evidence="10 11">
    <name type="scientific">Roseobacter insulae</name>
    <dbReference type="NCBI Taxonomy" id="2859783"/>
    <lineage>
        <taxon>Bacteria</taxon>
        <taxon>Pseudomonadati</taxon>
        <taxon>Pseudomonadota</taxon>
        <taxon>Alphaproteobacteria</taxon>
        <taxon>Rhodobacterales</taxon>
        <taxon>Roseobacteraceae</taxon>
        <taxon>Roseobacter</taxon>
    </lineage>
</organism>
<name>A0A9X1FZH0_9RHOB</name>